<dbReference type="InterPro" id="IPR043502">
    <property type="entry name" value="DNA/RNA_pol_sf"/>
</dbReference>
<dbReference type="Proteomes" id="UP001057375">
    <property type="component" value="Unassembled WGS sequence"/>
</dbReference>
<feature type="non-terminal residue" evidence="2">
    <location>
        <position position="147"/>
    </location>
</feature>
<accession>A0ABQ5KGJ8</accession>
<comment type="caution">
    <text evidence="2">The sequence shown here is derived from an EMBL/GenBank/DDBJ whole genome shotgun (WGS) entry which is preliminary data.</text>
</comment>
<organism evidence="2 3">
    <name type="scientific">Aduncisulcus paluster</name>
    <dbReference type="NCBI Taxonomy" id="2918883"/>
    <lineage>
        <taxon>Eukaryota</taxon>
        <taxon>Metamonada</taxon>
        <taxon>Carpediemonas-like organisms</taxon>
        <taxon>Aduncisulcus</taxon>
    </lineage>
</organism>
<evidence type="ECO:0000313" key="2">
    <source>
        <dbReference type="EMBL" id="GKT31622.1"/>
    </source>
</evidence>
<evidence type="ECO:0000259" key="1">
    <source>
        <dbReference type="PROSITE" id="PS50878"/>
    </source>
</evidence>
<sequence>MDIVPPSHIGLSDRLHRNEIAISIDLTDAFGSVHHSLLSAVIDDLTEGRFRSFLHNISTPIINLGSTSRRIIRGCPQGSPLSPLLFNLCLDRAIRDLDIISNILGYADDIISFGSTQEECQERTNRLIQQLKDVSFIVNPSKCFSIG</sequence>
<dbReference type="InterPro" id="IPR000477">
    <property type="entry name" value="RT_dom"/>
</dbReference>
<feature type="domain" description="Reverse transcriptase" evidence="1">
    <location>
        <begin position="1"/>
        <end position="147"/>
    </location>
</feature>
<evidence type="ECO:0000313" key="3">
    <source>
        <dbReference type="Proteomes" id="UP001057375"/>
    </source>
</evidence>
<dbReference type="InterPro" id="IPR043128">
    <property type="entry name" value="Rev_trsase/Diguanyl_cyclase"/>
</dbReference>
<dbReference type="Gene3D" id="3.30.70.270">
    <property type="match status" value="1"/>
</dbReference>
<dbReference type="PANTHER" id="PTHR19446">
    <property type="entry name" value="REVERSE TRANSCRIPTASES"/>
    <property type="match status" value="1"/>
</dbReference>
<proteinExistence type="predicted"/>
<reference evidence="2" key="1">
    <citation type="submission" date="2022-03" db="EMBL/GenBank/DDBJ databases">
        <title>Draft genome sequence of Aduncisulcus paluster, a free-living microaerophilic Fornicata.</title>
        <authorList>
            <person name="Yuyama I."/>
            <person name="Kume K."/>
            <person name="Tamura T."/>
            <person name="Inagaki Y."/>
            <person name="Hashimoto T."/>
        </authorList>
    </citation>
    <scope>NUCLEOTIDE SEQUENCE</scope>
    <source>
        <strain evidence="2">NY0171</strain>
    </source>
</reference>
<gene>
    <name evidence="2" type="ORF">ADUPG1_002079</name>
</gene>
<dbReference type="SUPFAM" id="SSF56672">
    <property type="entry name" value="DNA/RNA polymerases"/>
    <property type="match status" value="1"/>
</dbReference>
<dbReference type="EMBL" id="BQXS01002206">
    <property type="protein sequence ID" value="GKT31622.1"/>
    <property type="molecule type" value="Genomic_DNA"/>
</dbReference>
<keyword evidence="3" id="KW-1185">Reference proteome</keyword>
<protein>
    <recommendedName>
        <fullName evidence="1">Reverse transcriptase domain-containing protein</fullName>
    </recommendedName>
</protein>
<dbReference type="PROSITE" id="PS50878">
    <property type="entry name" value="RT_POL"/>
    <property type="match status" value="1"/>
</dbReference>
<dbReference type="Pfam" id="PF00078">
    <property type="entry name" value="RVT_1"/>
    <property type="match status" value="1"/>
</dbReference>
<name>A0ABQ5KGJ8_9EUKA</name>